<comment type="catalytic activity">
    <reaction evidence="10">
        <text>a 5,6-dihydrouridine in tRNA + NADP(+) = a uridine in tRNA + NADPH + H(+)</text>
        <dbReference type="Rhea" id="RHEA:23624"/>
        <dbReference type="Rhea" id="RHEA-COMP:13339"/>
        <dbReference type="Rhea" id="RHEA-COMP:13887"/>
        <dbReference type="ChEBI" id="CHEBI:15378"/>
        <dbReference type="ChEBI" id="CHEBI:57783"/>
        <dbReference type="ChEBI" id="CHEBI:58349"/>
        <dbReference type="ChEBI" id="CHEBI:65315"/>
        <dbReference type="ChEBI" id="CHEBI:74443"/>
    </reaction>
</comment>
<gene>
    <name evidence="16" type="primary">dusB</name>
    <name evidence="16" type="ORF">NSA47_08710</name>
</gene>
<dbReference type="PROSITE" id="PS01136">
    <property type="entry name" value="UPF0034"/>
    <property type="match status" value="1"/>
</dbReference>
<evidence type="ECO:0000313" key="17">
    <source>
        <dbReference type="Proteomes" id="UP001205748"/>
    </source>
</evidence>
<evidence type="ECO:0000256" key="7">
    <source>
        <dbReference type="ARBA" id="ARBA00022857"/>
    </source>
</evidence>
<evidence type="ECO:0000256" key="11">
    <source>
        <dbReference type="ARBA" id="ARBA00048802"/>
    </source>
</evidence>
<keyword evidence="4 12" id="KW-0285">Flavoprotein</keyword>
<sequence length="318" mass="35332">MKIGNLIIDNPVFLAPMAGVTDLPYRILVKQQGCGLLYTEMISAKGLYYNNEKTSNLTEIHPKEKPVALQIFGSEPEVMGKIAEQLNAMDFEILDINMGCPTPKITKNGDGSALMKNPKRAGEIIKAVSKASKKPVTVKIRRGWDDTSINAVEMAKIAEESGAKAIAIHGRTREQFYSGQADWSIIKEVKDKVSIPVIGNGDITSPELAKAMIDQTGCDAIMIGRAAQGNPWIFRRTVHYLKTGELLPEPTPGEIVDMILKHMELTIQYKGERVGIREMRKHISWYTKGLEGSNKIRKTVNRLETQAEIKELLKELTS</sequence>
<keyword evidence="3" id="KW-0820">tRNA-binding</keyword>
<comment type="function">
    <text evidence="2 12">Catalyzes the synthesis of 5,6-dihydrouridine (D), a modified base found in the D-loop of most tRNAs, via the reduction of the C5-C6 double bond in target uridines.</text>
</comment>
<feature type="active site" description="Proton donor" evidence="13">
    <location>
        <position position="100"/>
    </location>
</feature>
<accession>A0AAE3HEH3</accession>
<dbReference type="EMBL" id="JANKAS010000006">
    <property type="protein sequence ID" value="MCR1899061.1"/>
    <property type="molecule type" value="Genomic_DNA"/>
</dbReference>
<dbReference type="PIRSF" id="PIRSF006621">
    <property type="entry name" value="Dus"/>
    <property type="match status" value="1"/>
</dbReference>
<dbReference type="CDD" id="cd02801">
    <property type="entry name" value="DUS_like_FMN"/>
    <property type="match status" value="1"/>
</dbReference>
<dbReference type="NCBIfam" id="TIGR00737">
    <property type="entry name" value="nifR3_yhdG"/>
    <property type="match status" value="1"/>
</dbReference>
<dbReference type="RefSeq" id="WP_257531000.1">
    <property type="nucleotide sequence ID" value="NZ_JANKAS010000006.1"/>
</dbReference>
<keyword evidence="17" id="KW-1185">Reference proteome</keyword>
<dbReference type="InterPro" id="IPR018517">
    <property type="entry name" value="tRNA_hU_synthase_CS"/>
</dbReference>
<organism evidence="16 17">
    <name type="scientific">Irregularibacter muris</name>
    <dbReference type="NCBI Taxonomy" id="1796619"/>
    <lineage>
        <taxon>Bacteria</taxon>
        <taxon>Bacillati</taxon>
        <taxon>Bacillota</taxon>
        <taxon>Clostridia</taxon>
        <taxon>Eubacteriales</taxon>
        <taxon>Eubacteriaceae</taxon>
        <taxon>Irregularibacter</taxon>
    </lineage>
</organism>
<evidence type="ECO:0000256" key="1">
    <source>
        <dbReference type="ARBA" id="ARBA00001917"/>
    </source>
</evidence>
<dbReference type="Gene3D" id="3.20.20.70">
    <property type="entry name" value="Aldolase class I"/>
    <property type="match status" value="1"/>
</dbReference>
<evidence type="ECO:0000256" key="12">
    <source>
        <dbReference type="PIRNR" id="PIRNR006621"/>
    </source>
</evidence>
<evidence type="ECO:0000256" key="13">
    <source>
        <dbReference type="PIRSR" id="PIRSR006621-1"/>
    </source>
</evidence>
<dbReference type="GO" id="GO:0000049">
    <property type="term" value="F:tRNA binding"/>
    <property type="evidence" value="ECO:0007669"/>
    <property type="project" value="UniProtKB-KW"/>
</dbReference>
<dbReference type="PANTHER" id="PTHR45846:SF1">
    <property type="entry name" value="TRNA-DIHYDROURIDINE(47) SYNTHASE [NAD(P)(+)]-LIKE"/>
    <property type="match status" value="1"/>
</dbReference>
<evidence type="ECO:0000259" key="15">
    <source>
        <dbReference type="Pfam" id="PF01207"/>
    </source>
</evidence>
<dbReference type="AlphaFoldDB" id="A0AAE3HEH3"/>
<reference evidence="16" key="1">
    <citation type="submission" date="2022-07" db="EMBL/GenBank/DDBJ databases">
        <title>Enhanced cultured diversity of the mouse gut microbiota enables custom-made synthetic communities.</title>
        <authorList>
            <person name="Afrizal A."/>
        </authorList>
    </citation>
    <scope>NUCLEOTIDE SEQUENCE</scope>
    <source>
        <strain evidence="16">DSM 28593</strain>
    </source>
</reference>
<evidence type="ECO:0000256" key="8">
    <source>
        <dbReference type="ARBA" id="ARBA00022884"/>
    </source>
</evidence>
<dbReference type="InterPro" id="IPR001269">
    <property type="entry name" value="DUS_fam"/>
</dbReference>
<evidence type="ECO:0000256" key="14">
    <source>
        <dbReference type="PIRSR" id="PIRSR006621-2"/>
    </source>
</evidence>
<protein>
    <recommendedName>
        <fullName evidence="12">tRNA-dihydrouridine synthase</fullName>
        <ecNumber evidence="12">1.3.1.-</ecNumber>
    </recommendedName>
</protein>
<dbReference type="Pfam" id="PF01207">
    <property type="entry name" value="Dus"/>
    <property type="match status" value="1"/>
</dbReference>
<evidence type="ECO:0000256" key="10">
    <source>
        <dbReference type="ARBA" id="ARBA00048205"/>
    </source>
</evidence>
<evidence type="ECO:0000256" key="6">
    <source>
        <dbReference type="ARBA" id="ARBA00022694"/>
    </source>
</evidence>
<keyword evidence="9 12" id="KW-0560">Oxidoreductase</keyword>
<feature type="domain" description="DUS-like FMN-binding" evidence="15">
    <location>
        <begin position="14"/>
        <end position="314"/>
    </location>
</feature>
<feature type="binding site" evidence="14">
    <location>
        <begin position="16"/>
        <end position="18"/>
    </location>
    <ligand>
        <name>FMN</name>
        <dbReference type="ChEBI" id="CHEBI:58210"/>
    </ligand>
</feature>
<evidence type="ECO:0000256" key="9">
    <source>
        <dbReference type="ARBA" id="ARBA00023002"/>
    </source>
</evidence>
<evidence type="ECO:0000256" key="4">
    <source>
        <dbReference type="ARBA" id="ARBA00022630"/>
    </source>
</evidence>
<comment type="caution">
    <text evidence="16">The sequence shown here is derived from an EMBL/GenBank/DDBJ whole genome shotgun (WGS) entry which is preliminary data.</text>
</comment>
<comment type="similarity">
    <text evidence="12">Belongs to the dus family.</text>
</comment>
<dbReference type="InterPro" id="IPR004652">
    <property type="entry name" value="DusB-like"/>
</dbReference>
<dbReference type="InterPro" id="IPR035587">
    <property type="entry name" value="DUS-like_FMN-bd"/>
</dbReference>
<keyword evidence="6 12" id="KW-0819">tRNA processing</keyword>
<dbReference type="Gene3D" id="1.10.1200.80">
    <property type="entry name" value="Putative flavin oxidoreducatase, domain 2"/>
    <property type="match status" value="1"/>
</dbReference>
<evidence type="ECO:0000256" key="3">
    <source>
        <dbReference type="ARBA" id="ARBA00022555"/>
    </source>
</evidence>
<keyword evidence="7" id="KW-0521">NADP</keyword>
<dbReference type="GO" id="GO:0050660">
    <property type="term" value="F:flavin adenine dinucleotide binding"/>
    <property type="evidence" value="ECO:0007669"/>
    <property type="project" value="InterPro"/>
</dbReference>
<dbReference type="GO" id="GO:0017150">
    <property type="term" value="F:tRNA dihydrouridine synthase activity"/>
    <property type="evidence" value="ECO:0007669"/>
    <property type="project" value="InterPro"/>
</dbReference>
<comment type="cofactor">
    <cofactor evidence="1 12 14">
        <name>FMN</name>
        <dbReference type="ChEBI" id="CHEBI:58210"/>
    </cofactor>
</comment>
<feature type="binding site" evidence="14">
    <location>
        <position position="139"/>
    </location>
    <ligand>
        <name>FMN</name>
        <dbReference type="ChEBI" id="CHEBI:58210"/>
    </ligand>
</feature>
<evidence type="ECO:0000256" key="5">
    <source>
        <dbReference type="ARBA" id="ARBA00022643"/>
    </source>
</evidence>
<keyword evidence="8" id="KW-0694">RNA-binding</keyword>
<keyword evidence="14" id="KW-0547">Nucleotide-binding</keyword>
<keyword evidence="5 12" id="KW-0288">FMN</keyword>
<evidence type="ECO:0000313" key="16">
    <source>
        <dbReference type="EMBL" id="MCR1899061.1"/>
    </source>
</evidence>
<feature type="binding site" evidence="14">
    <location>
        <position position="70"/>
    </location>
    <ligand>
        <name>FMN</name>
        <dbReference type="ChEBI" id="CHEBI:58210"/>
    </ligand>
</feature>
<dbReference type="InterPro" id="IPR013785">
    <property type="entry name" value="Aldolase_TIM"/>
</dbReference>
<feature type="binding site" evidence="14">
    <location>
        <begin position="224"/>
        <end position="225"/>
    </location>
    <ligand>
        <name>FMN</name>
        <dbReference type="ChEBI" id="CHEBI:58210"/>
    </ligand>
</feature>
<dbReference type="SUPFAM" id="SSF51395">
    <property type="entry name" value="FMN-linked oxidoreductases"/>
    <property type="match status" value="1"/>
</dbReference>
<feature type="binding site" evidence="14">
    <location>
        <position position="169"/>
    </location>
    <ligand>
        <name>FMN</name>
        <dbReference type="ChEBI" id="CHEBI:58210"/>
    </ligand>
</feature>
<proteinExistence type="inferred from homology"/>
<dbReference type="Proteomes" id="UP001205748">
    <property type="component" value="Unassembled WGS sequence"/>
</dbReference>
<dbReference type="InterPro" id="IPR024036">
    <property type="entry name" value="tRNA-dHydroUridine_Synthase_C"/>
</dbReference>
<dbReference type="PANTHER" id="PTHR45846">
    <property type="entry name" value="TRNA-DIHYDROURIDINE(47) SYNTHASE [NAD(P)(+)]-LIKE"/>
    <property type="match status" value="1"/>
</dbReference>
<dbReference type="EC" id="1.3.1.-" evidence="12"/>
<name>A0AAE3HEH3_9FIRM</name>
<comment type="catalytic activity">
    <reaction evidence="11">
        <text>a 5,6-dihydrouridine in tRNA + NAD(+) = a uridine in tRNA + NADH + H(+)</text>
        <dbReference type="Rhea" id="RHEA:54452"/>
        <dbReference type="Rhea" id="RHEA-COMP:13339"/>
        <dbReference type="Rhea" id="RHEA-COMP:13887"/>
        <dbReference type="ChEBI" id="CHEBI:15378"/>
        <dbReference type="ChEBI" id="CHEBI:57540"/>
        <dbReference type="ChEBI" id="CHEBI:57945"/>
        <dbReference type="ChEBI" id="CHEBI:65315"/>
        <dbReference type="ChEBI" id="CHEBI:74443"/>
    </reaction>
</comment>
<evidence type="ECO:0000256" key="2">
    <source>
        <dbReference type="ARBA" id="ARBA00002790"/>
    </source>
</evidence>